<proteinExistence type="predicted"/>
<reference evidence="2" key="1">
    <citation type="submission" date="2016-04" db="EMBL/GenBank/DDBJ databases">
        <authorList>
            <person name="Tabuchi Yagui T.R."/>
        </authorList>
    </citation>
    <scope>NUCLEOTIDE SEQUENCE [LARGE SCALE GENOMIC DNA]</scope>
    <source>
        <strain evidence="2">NIES-26</strain>
    </source>
</reference>
<name>A0A367RVD5_9NOSO</name>
<dbReference type="InterPro" id="IPR012334">
    <property type="entry name" value="Pectin_lyas_fold"/>
</dbReference>
<gene>
    <name evidence="2" type="ORF">A6770_37885</name>
</gene>
<dbReference type="Gene3D" id="2.160.20.10">
    <property type="entry name" value="Single-stranded right-handed beta-helix, Pectin lyase-like"/>
    <property type="match status" value="3"/>
</dbReference>
<dbReference type="InterPro" id="IPR008638">
    <property type="entry name" value="FhaB/CdiA-like_TPS"/>
</dbReference>
<evidence type="ECO:0000313" key="2">
    <source>
        <dbReference type="EMBL" id="RCJ40576.1"/>
    </source>
</evidence>
<protein>
    <recommendedName>
        <fullName evidence="1">Filamentous haemagglutinin FhaB/tRNA nuclease CdiA-like TPS domain-containing protein</fullName>
    </recommendedName>
</protein>
<organism evidence="2 3">
    <name type="scientific">Nostoc minutum NIES-26</name>
    <dbReference type="NCBI Taxonomy" id="1844469"/>
    <lineage>
        <taxon>Bacteria</taxon>
        <taxon>Bacillati</taxon>
        <taxon>Cyanobacteriota</taxon>
        <taxon>Cyanophyceae</taxon>
        <taxon>Nostocales</taxon>
        <taxon>Nostocaceae</taxon>
        <taxon>Nostoc</taxon>
    </lineage>
</organism>
<feature type="domain" description="Filamentous haemagglutinin FhaB/tRNA nuclease CdiA-like TPS" evidence="1">
    <location>
        <begin position="1"/>
        <end position="117"/>
    </location>
</feature>
<sequence>MSVPIGLRLDNNPGEIRVQGSGHNLVISSLFSPVLGAGASSNGLRILPKKTLALIGGNIALEGGNLTAPGGQIELGSVNDGTVSINPTTSGWEFGYKGLQNFQNIEMSKRALVDTSGFGNSAIQLVGKQIVLTEGSVALIQNQGAQAASGVNMQASMLLRLSGTSPDGMIPSGVEVETLGGNVGDVVVSTKHLSFEDGAAINSKTFTQASASNIFLNASESIEVKGFSFINPTAASIASGVGSYTFSAGTSGKIAINTGQLTVLDGGTITSGTFGAGTGGELIVNANRSVELSGFNPILSSPSQVAVGAYYSGNSGNLKFISPTIRLYNGGLIASYTFSSGSAGNVTIEAPNFIDITTPTNIENLSYSFPSGISSYAVTPPLPIQKLLNLSSEVSGEASSIKIKTGQLSLSKGSITVSNAGTGSAGNVDVNANIISLQNNSSISAATALGNGGNIFLHANNVQLFGKSTISASATNPLVAIRLLNINAPYKLTVTGSGNGGNIDINTIFLIASQNGQITADAFKGRGGNIYINTQGLFITPDTQITSNSQLGIDGTVEIDFQDRNPSQVKVQPEAIAQTPEIASICPGRSGAIAGKFVFRGRESALFELNKPLYNQSFLESSFVPVEENKPLAKTRSSTIEENTQIVEAQGWVLDSNGQVTLVATKPNEVTPNSSLNSSSCSSVTPVSQLFPSIETSYSDD</sequence>
<evidence type="ECO:0000259" key="1">
    <source>
        <dbReference type="Pfam" id="PF05860"/>
    </source>
</evidence>
<dbReference type="AlphaFoldDB" id="A0A367RVD5"/>
<dbReference type="Pfam" id="PF05860">
    <property type="entry name" value="TPS"/>
    <property type="match status" value="1"/>
</dbReference>
<dbReference type="InterPro" id="IPR011050">
    <property type="entry name" value="Pectin_lyase_fold/virulence"/>
</dbReference>
<evidence type="ECO:0000313" key="3">
    <source>
        <dbReference type="Proteomes" id="UP000252107"/>
    </source>
</evidence>
<keyword evidence="3" id="KW-1185">Reference proteome</keyword>
<dbReference type="EMBL" id="LXQD01000052">
    <property type="protein sequence ID" value="RCJ40576.1"/>
    <property type="molecule type" value="Genomic_DNA"/>
</dbReference>
<comment type="caution">
    <text evidence="2">The sequence shown here is derived from an EMBL/GenBank/DDBJ whole genome shotgun (WGS) entry which is preliminary data.</text>
</comment>
<dbReference type="Proteomes" id="UP000252107">
    <property type="component" value="Unassembled WGS sequence"/>
</dbReference>
<dbReference type="SUPFAM" id="SSF51126">
    <property type="entry name" value="Pectin lyase-like"/>
    <property type="match status" value="3"/>
</dbReference>
<accession>A0A367RVD5</accession>